<feature type="transmembrane region" description="Helical" evidence="7">
    <location>
        <begin position="121"/>
        <end position="147"/>
    </location>
</feature>
<comment type="subcellular location">
    <subcellularLocation>
        <location evidence="1 7">Cell membrane</location>
        <topology evidence="1 7">Multi-pass membrane protein</topology>
    </subcellularLocation>
</comment>
<name>A0ABR5HAE8_9HYPH</name>
<accession>A0ABR5HAE8</accession>
<keyword evidence="3" id="KW-1003">Cell membrane</keyword>
<evidence type="ECO:0000313" key="9">
    <source>
        <dbReference type="EMBL" id="KMO21987.1"/>
    </source>
</evidence>
<protein>
    <recommendedName>
        <fullName evidence="8">ABC transmembrane type-1 domain-containing protein</fullName>
    </recommendedName>
</protein>
<keyword evidence="10" id="KW-1185">Reference proteome</keyword>
<evidence type="ECO:0000256" key="2">
    <source>
        <dbReference type="ARBA" id="ARBA00022448"/>
    </source>
</evidence>
<feature type="transmembrane region" description="Helical" evidence="7">
    <location>
        <begin position="17"/>
        <end position="38"/>
    </location>
</feature>
<keyword evidence="6 7" id="KW-0472">Membrane</keyword>
<dbReference type="PROSITE" id="PS50928">
    <property type="entry name" value="ABC_TM1"/>
    <property type="match status" value="1"/>
</dbReference>
<reference evidence="9 10" key="1">
    <citation type="submission" date="2014-11" db="EMBL/GenBank/DDBJ databases">
        <title>Comparative genomics of Methylobacterium species.</title>
        <authorList>
            <person name="Chaudhry V."/>
            <person name="Patil P.B."/>
        </authorList>
    </citation>
    <scope>NUCLEOTIDE SEQUENCE [LARGE SCALE GENOMIC DNA]</scope>
    <source>
        <strain evidence="9 10">SE3.6</strain>
    </source>
</reference>
<dbReference type="CDD" id="cd06261">
    <property type="entry name" value="TM_PBP2"/>
    <property type="match status" value="1"/>
</dbReference>
<dbReference type="Gene3D" id="1.10.3720.10">
    <property type="entry name" value="MetI-like"/>
    <property type="match status" value="1"/>
</dbReference>
<dbReference type="SUPFAM" id="SSF161098">
    <property type="entry name" value="MetI-like"/>
    <property type="match status" value="1"/>
</dbReference>
<comment type="caution">
    <text evidence="9">The sequence shown here is derived from an EMBL/GenBank/DDBJ whole genome shotgun (WGS) entry which is preliminary data.</text>
</comment>
<evidence type="ECO:0000313" key="10">
    <source>
        <dbReference type="Proteomes" id="UP000036471"/>
    </source>
</evidence>
<gene>
    <name evidence="9" type="ORF">QR79_16165</name>
</gene>
<keyword evidence="5 7" id="KW-1133">Transmembrane helix</keyword>
<dbReference type="Proteomes" id="UP000036471">
    <property type="component" value="Unassembled WGS sequence"/>
</dbReference>
<evidence type="ECO:0000256" key="6">
    <source>
        <dbReference type="ARBA" id="ARBA00023136"/>
    </source>
</evidence>
<comment type="similarity">
    <text evidence="7">Belongs to the binding-protein-dependent transport system permease family.</text>
</comment>
<evidence type="ECO:0000259" key="8">
    <source>
        <dbReference type="PROSITE" id="PS50928"/>
    </source>
</evidence>
<evidence type="ECO:0000256" key="3">
    <source>
        <dbReference type="ARBA" id="ARBA00022475"/>
    </source>
</evidence>
<sequence>VAGAVAARWRGRWPDSLATTLAVLGVAMPDFWVAYLLIGSLAFGLGLFPSFGYVPPSVSLTGALSSATLPALAIAAPMAASFTRILRAALLEESLSEHVRVARALGHPGGFVFLHHVLRNALIPFVTVVGLQVRYLLGGTVVIERIFGLPGLGALMVDAAFARDYPLVQACALVFLIGVLAANLATDGLCALLDPRRS</sequence>
<feature type="transmembrane region" description="Helical" evidence="7">
    <location>
        <begin position="167"/>
        <end position="193"/>
    </location>
</feature>
<keyword evidence="2 7" id="KW-0813">Transport</keyword>
<dbReference type="InterPro" id="IPR035906">
    <property type="entry name" value="MetI-like_sf"/>
</dbReference>
<evidence type="ECO:0000256" key="7">
    <source>
        <dbReference type="RuleBase" id="RU363032"/>
    </source>
</evidence>
<dbReference type="Pfam" id="PF00528">
    <property type="entry name" value="BPD_transp_1"/>
    <property type="match status" value="1"/>
</dbReference>
<feature type="domain" description="ABC transmembrane type-1" evidence="8">
    <location>
        <begin position="1"/>
        <end position="186"/>
    </location>
</feature>
<evidence type="ECO:0000256" key="1">
    <source>
        <dbReference type="ARBA" id="ARBA00004651"/>
    </source>
</evidence>
<dbReference type="PANTHER" id="PTHR43163:SF6">
    <property type="entry name" value="DIPEPTIDE TRANSPORT SYSTEM PERMEASE PROTEIN DPPB-RELATED"/>
    <property type="match status" value="1"/>
</dbReference>
<dbReference type="InterPro" id="IPR000515">
    <property type="entry name" value="MetI-like"/>
</dbReference>
<feature type="transmembrane region" description="Helical" evidence="7">
    <location>
        <begin position="58"/>
        <end position="80"/>
    </location>
</feature>
<dbReference type="PANTHER" id="PTHR43163">
    <property type="entry name" value="DIPEPTIDE TRANSPORT SYSTEM PERMEASE PROTEIN DPPB-RELATED"/>
    <property type="match status" value="1"/>
</dbReference>
<evidence type="ECO:0000256" key="5">
    <source>
        <dbReference type="ARBA" id="ARBA00022989"/>
    </source>
</evidence>
<keyword evidence="4 7" id="KW-0812">Transmembrane</keyword>
<dbReference type="EMBL" id="JTHG01000143">
    <property type="protein sequence ID" value="KMO21987.1"/>
    <property type="molecule type" value="Genomic_DNA"/>
</dbReference>
<evidence type="ECO:0000256" key="4">
    <source>
        <dbReference type="ARBA" id="ARBA00022692"/>
    </source>
</evidence>
<organism evidence="9 10">
    <name type="scientific">Methylobacterium indicum</name>
    <dbReference type="NCBI Taxonomy" id="1775910"/>
    <lineage>
        <taxon>Bacteria</taxon>
        <taxon>Pseudomonadati</taxon>
        <taxon>Pseudomonadota</taxon>
        <taxon>Alphaproteobacteria</taxon>
        <taxon>Hyphomicrobiales</taxon>
        <taxon>Methylobacteriaceae</taxon>
        <taxon>Methylobacterium</taxon>
    </lineage>
</organism>
<feature type="non-terminal residue" evidence="9">
    <location>
        <position position="1"/>
    </location>
</feature>
<dbReference type="RefSeq" id="WP_048461208.1">
    <property type="nucleotide sequence ID" value="NZ_JTHG01000143.1"/>
</dbReference>
<proteinExistence type="inferred from homology"/>